<dbReference type="GeneID" id="68311248"/>
<dbReference type="PANTHER" id="PTHR33927:SF1">
    <property type="entry name" value="TRANSMEMBRANE PROTEIN"/>
    <property type="match status" value="1"/>
</dbReference>
<dbReference type="AlphaFoldDB" id="A0A9P8IV15"/>
<gene>
    <name evidence="3" type="ORF">J7337_003391</name>
</gene>
<dbReference type="EMBL" id="JAHBCI010000002">
    <property type="protein sequence ID" value="KAG9506408.1"/>
    <property type="molecule type" value="Genomic_DNA"/>
</dbReference>
<name>A0A9P8IV15_9HYPO</name>
<evidence type="ECO:0000313" key="3">
    <source>
        <dbReference type="EMBL" id="KAG9506408.1"/>
    </source>
</evidence>
<feature type="compositionally biased region" description="Basic and acidic residues" evidence="1">
    <location>
        <begin position="1"/>
        <end position="11"/>
    </location>
</feature>
<feature type="transmembrane region" description="Helical" evidence="2">
    <location>
        <begin position="218"/>
        <end position="246"/>
    </location>
</feature>
<accession>A0A9P8IV15</accession>
<keyword evidence="4" id="KW-1185">Reference proteome</keyword>
<dbReference type="KEGG" id="fmu:J7337_003391"/>
<feature type="region of interest" description="Disordered" evidence="1">
    <location>
        <begin position="53"/>
        <end position="83"/>
    </location>
</feature>
<keyword evidence="2" id="KW-1133">Transmembrane helix</keyword>
<keyword evidence="2" id="KW-0472">Membrane</keyword>
<keyword evidence="2" id="KW-0812">Transmembrane</keyword>
<dbReference type="InterPro" id="IPR052979">
    <property type="entry name" value="Adenylate-forming_domain"/>
</dbReference>
<feature type="compositionally biased region" description="Polar residues" evidence="1">
    <location>
        <begin position="61"/>
        <end position="81"/>
    </location>
</feature>
<reference evidence="3" key="1">
    <citation type="journal article" date="2021" name="Mol. Plant Microbe Interact.">
        <title>Telomere to telomere genome assembly of Fusarium musae F31, causal agent of crown rot disease of banana.</title>
        <authorList>
            <person name="Degradi L."/>
            <person name="Tava V."/>
            <person name="Kunova A."/>
            <person name="Cortesi P."/>
            <person name="Saracchi M."/>
            <person name="Pasquali M."/>
        </authorList>
    </citation>
    <scope>NUCLEOTIDE SEQUENCE</scope>
    <source>
        <strain evidence="3">F31</strain>
    </source>
</reference>
<feature type="transmembrane region" description="Helical" evidence="2">
    <location>
        <begin position="151"/>
        <end position="174"/>
    </location>
</feature>
<evidence type="ECO:0000256" key="2">
    <source>
        <dbReference type="SAM" id="Phobius"/>
    </source>
</evidence>
<evidence type="ECO:0000256" key="1">
    <source>
        <dbReference type="SAM" id="MobiDB-lite"/>
    </source>
</evidence>
<evidence type="ECO:0000313" key="4">
    <source>
        <dbReference type="Proteomes" id="UP000827133"/>
    </source>
</evidence>
<feature type="transmembrane region" description="Helical" evidence="2">
    <location>
        <begin position="116"/>
        <end position="139"/>
    </location>
</feature>
<comment type="caution">
    <text evidence="3">The sequence shown here is derived from an EMBL/GenBank/DDBJ whole genome shotgun (WGS) entry which is preliminary data.</text>
</comment>
<dbReference type="PANTHER" id="PTHR33927">
    <property type="entry name" value="TRANSMEMBRANE PROTEIN"/>
    <property type="match status" value="1"/>
</dbReference>
<dbReference type="Proteomes" id="UP000827133">
    <property type="component" value="Unassembled WGS sequence"/>
</dbReference>
<organism evidence="3 4">
    <name type="scientific">Fusarium musae</name>
    <dbReference type="NCBI Taxonomy" id="1042133"/>
    <lineage>
        <taxon>Eukaryota</taxon>
        <taxon>Fungi</taxon>
        <taxon>Dikarya</taxon>
        <taxon>Ascomycota</taxon>
        <taxon>Pezizomycotina</taxon>
        <taxon>Sordariomycetes</taxon>
        <taxon>Hypocreomycetidae</taxon>
        <taxon>Hypocreales</taxon>
        <taxon>Nectriaceae</taxon>
        <taxon>Fusarium</taxon>
    </lineage>
</organism>
<proteinExistence type="predicted"/>
<dbReference type="RefSeq" id="XP_044685407.1">
    <property type="nucleotide sequence ID" value="XM_044821107.1"/>
</dbReference>
<sequence length="403" mass="44778">MSFRFPYHETPSKGSFNRDFNDAEKGQNDTSGMALAPLSKVYASEKANGHLTAFPPAHDGNMSSATQSTSSFHNYSKSDSSLPVLPKQKITQPASKKQEPRKSTLFILWFNTYKRLFVFVVTLNLVGIILTSVGQFQYAQDHLGSMVLGNLLFAILMRNELFFRILYMAFIYGLRSVVGAIKNEIDGSVVFAACWRSAFWLCTLRNCILSHRSIREPAVLITGVVTVVFIITSVATWSFVVLSNSYDATSGKDNSNAQSLITTENIWFTIFMTILIALPWVTVRQVPVEVEIPSSKVAVLRFERGMQQGLLGRIGRSALMEYHAFGIISEGRHSPYHYMVCGVQGDFTKSLVSDPPKKIWTRELKFAGIGHASAMFKRGIRVCTGTGIGAALSTCIQSKNWYG</sequence>
<feature type="transmembrane region" description="Helical" evidence="2">
    <location>
        <begin position="266"/>
        <end position="283"/>
    </location>
</feature>
<protein>
    <submittedName>
        <fullName evidence="3">Uncharacterized protein</fullName>
    </submittedName>
</protein>
<feature type="region of interest" description="Disordered" evidence="1">
    <location>
        <begin position="1"/>
        <end position="29"/>
    </location>
</feature>